<comment type="cofactor">
    <cofactor evidence="2">
        <name>Zn(2+)</name>
        <dbReference type="ChEBI" id="CHEBI:29105"/>
    </cofactor>
</comment>
<accession>A0A0K1JMH4</accession>
<dbReference type="AlphaFoldDB" id="A0A0K1JMH4"/>
<dbReference type="SUPFAM" id="SSF63737">
    <property type="entry name" value="Leukotriene A4 hydrolase N-terminal domain"/>
    <property type="match status" value="1"/>
</dbReference>
<dbReference type="InterPro" id="IPR001930">
    <property type="entry name" value="Peptidase_M1"/>
</dbReference>
<comment type="similarity">
    <text evidence="3">Belongs to the peptidase M1 family.</text>
</comment>
<evidence type="ECO:0000256" key="12">
    <source>
        <dbReference type="ARBA" id="ARBA00031533"/>
    </source>
</evidence>
<evidence type="ECO:0000256" key="8">
    <source>
        <dbReference type="ARBA" id="ARBA00022801"/>
    </source>
</evidence>
<evidence type="ECO:0000256" key="10">
    <source>
        <dbReference type="ARBA" id="ARBA00023049"/>
    </source>
</evidence>
<dbReference type="GO" id="GO:0008270">
    <property type="term" value="F:zinc ion binding"/>
    <property type="evidence" value="ECO:0007669"/>
    <property type="project" value="InterPro"/>
</dbReference>
<keyword evidence="13" id="KW-0732">Signal</keyword>
<dbReference type="InterPro" id="IPR050344">
    <property type="entry name" value="Peptidase_M1_aminopeptidases"/>
</dbReference>
<dbReference type="RefSeq" id="WP_052595085.1">
    <property type="nucleotide sequence ID" value="NZ_CP011112.1"/>
</dbReference>
<dbReference type="PATRIC" id="fig|571913.6.peg.4462"/>
<protein>
    <recommendedName>
        <fullName evidence="5">Aminopeptidase N</fullName>
        <ecNumber evidence="4">3.4.11.2</ecNumber>
    </recommendedName>
    <alternativeName>
        <fullName evidence="11">Alanine aminopeptidase</fullName>
    </alternativeName>
    <alternativeName>
        <fullName evidence="12">Lysyl aminopeptidase</fullName>
    </alternativeName>
</protein>
<evidence type="ECO:0000313" key="17">
    <source>
        <dbReference type="Proteomes" id="UP000066480"/>
    </source>
</evidence>
<comment type="catalytic activity">
    <reaction evidence="1">
        <text>Release of an N-terminal amino acid, Xaa-|-Yaa- from a peptide, amide or arylamide. Xaa is preferably Ala, but may be most amino acids including Pro (slow action). When a terminal hydrophobic residue is followed by a prolyl residue, the two may be released as an intact Xaa-Pro dipeptide.</text>
        <dbReference type="EC" id="3.4.11.2"/>
    </reaction>
</comment>
<gene>
    <name evidence="16" type="ORF">VV02_22035</name>
</gene>
<evidence type="ECO:0000256" key="3">
    <source>
        <dbReference type="ARBA" id="ARBA00010136"/>
    </source>
</evidence>
<dbReference type="EMBL" id="CP011112">
    <property type="protein sequence ID" value="AKU17914.1"/>
    <property type="molecule type" value="Genomic_DNA"/>
</dbReference>
<sequence>MSHNRAAHLARTSLALAAVLGLATTGTASAAPSDVGSPGIGDPYYKDYGNGGYDVGHYAIDVDYDPATDLITGTTTITATATQNLRKFDLDLALKATAVTVNGVPAKFSKPTSHELAVVPKVPVVTGGPLKITVTYAGVPSTTKVNGFSPWVKTDDGAVAVGEPEIAAWWYPSNDHPRDKATFDVKATVPKGLQALSNGTLKKTQYGRDGDTWVWHSAKPQATYLTFLAMGHFDITQGVGASGLPWINAVASNGGQEGEYAKKDLARTSEVIDFHSRAWGKYPFEITGGVAPAADFGFALENQTRPVYTRGFWRNGPNIYVIVHEQAHQWFGDAVSVHDWKDIWLNEGFASFAEWYWSEMHGEGSGQEILASYYANPDSSALWKLPIGDPGAGKEFSGQVYDRGAMTLQALRNRIGDPAFFQVMRTWVPKHRYGNGAIAEFVALAEKTSGEDLGGFFRNWLYTASKPAKTAENGLDGLPAAKVKAAAPASLAKIKAVQQAELRSGH</sequence>
<dbReference type="OrthoDB" id="100605at2"/>
<evidence type="ECO:0000256" key="7">
    <source>
        <dbReference type="ARBA" id="ARBA00022723"/>
    </source>
</evidence>
<evidence type="ECO:0000256" key="9">
    <source>
        <dbReference type="ARBA" id="ARBA00022833"/>
    </source>
</evidence>
<feature type="chain" id="PRO_5005461886" description="Aminopeptidase N" evidence="13">
    <location>
        <begin position="31"/>
        <end position="506"/>
    </location>
</feature>
<evidence type="ECO:0000313" key="16">
    <source>
        <dbReference type="EMBL" id="AKU17914.1"/>
    </source>
</evidence>
<evidence type="ECO:0000256" key="1">
    <source>
        <dbReference type="ARBA" id="ARBA00000098"/>
    </source>
</evidence>
<evidence type="ECO:0000256" key="2">
    <source>
        <dbReference type="ARBA" id="ARBA00001947"/>
    </source>
</evidence>
<keyword evidence="6" id="KW-0645">Protease</keyword>
<proteinExistence type="inferred from homology"/>
<evidence type="ECO:0000256" key="5">
    <source>
        <dbReference type="ARBA" id="ARBA00015611"/>
    </source>
</evidence>
<dbReference type="Proteomes" id="UP000066480">
    <property type="component" value="Chromosome"/>
</dbReference>
<feature type="signal peptide" evidence="13">
    <location>
        <begin position="1"/>
        <end position="30"/>
    </location>
</feature>
<reference evidence="16 17" key="1">
    <citation type="submission" date="2015-03" db="EMBL/GenBank/DDBJ databases">
        <title>Luteipulveratus halotolerans sp. nov., a novel actinobacterium (Dermacoccaceae) from Sarawak, Malaysia.</title>
        <authorList>
            <person name="Juboi H."/>
            <person name="Basik A."/>
            <person name="Shamsul S.S."/>
            <person name="Arnold P."/>
            <person name="Schmitt E.K."/>
            <person name="Sanglier J.-J."/>
            <person name="Yeo T."/>
        </authorList>
    </citation>
    <scope>NUCLEOTIDE SEQUENCE [LARGE SCALE GENOMIC DNA]</scope>
    <source>
        <strain evidence="16 17">MN07-A0370</strain>
    </source>
</reference>
<evidence type="ECO:0000256" key="4">
    <source>
        <dbReference type="ARBA" id="ARBA00012564"/>
    </source>
</evidence>
<evidence type="ECO:0000259" key="14">
    <source>
        <dbReference type="Pfam" id="PF01433"/>
    </source>
</evidence>
<feature type="domain" description="Peptidase M1 membrane alanine aminopeptidase" evidence="14">
    <location>
        <begin position="319"/>
        <end position="460"/>
    </location>
</feature>
<dbReference type="Gene3D" id="2.60.40.1730">
    <property type="entry name" value="tricorn interacting facor f3 domain"/>
    <property type="match status" value="1"/>
</dbReference>
<dbReference type="SUPFAM" id="SSF55486">
    <property type="entry name" value="Metalloproteases ('zincins'), catalytic domain"/>
    <property type="match status" value="1"/>
</dbReference>
<feature type="domain" description="Aminopeptidase N-like N-terminal" evidence="15">
    <location>
        <begin position="57"/>
        <end position="225"/>
    </location>
</feature>
<dbReference type="GO" id="GO:0016285">
    <property type="term" value="F:alanyl aminopeptidase activity"/>
    <property type="evidence" value="ECO:0007669"/>
    <property type="project" value="UniProtKB-EC"/>
</dbReference>
<evidence type="ECO:0000256" key="13">
    <source>
        <dbReference type="SAM" id="SignalP"/>
    </source>
</evidence>
<keyword evidence="7" id="KW-0479">Metal-binding</keyword>
<dbReference type="Pfam" id="PF17900">
    <property type="entry name" value="Peptidase_M1_N"/>
    <property type="match status" value="1"/>
</dbReference>
<dbReference type="Pfam" id="PF01433">
    <property type="entry name" value="Peptidase_M1"/>
    <property type="match status" value="1"/>
</dbReference>
<dbReference type="InterPro" id="IPR042097">
    <property type="entry name" value="Aminopeptidase_N-like_N_sf"/>
</dbReference>
<dbReference type="PANTHER" id="PTHR11533:SF297">
    <property type="entry name" value="AMINOPEPTIDASE N"/>
    <property type="match status" value="1"/>
</dbReference>
<dbReference type="STRING" id="571913.VV02_22035"/>
<dbReference type="InterPro" id="IPR014782">
    <property type="entry name" value="Peptidase_M1_dom"/>
</dbReference>
<dbReference type="GO" id="GO:0008237">
    <property type="term" value="F:metallopeptidase activity"/>
    <property type="evidence" value="ECO:0007669"/>
    <property type="project" value="UniProtKB-KW"/>
</dbReference>
<dbReference type="CDD" id="cd09603">
    <property type="entry name" value="M1_APN_like"/>
    <property type="match status" value="1"/>
</dbReference>
<keyword evidence="10" id="KW-0482">Metalloprotease</keyword>
<dbReference type="EC" id="3.4.11.2" evidence="4"/>
<dbReference type="Gene3D" id="1.10.390.10">
    <property type="entry name" value="Neutral Protease Domain 2"/>
    <property type="match status" value="1"/>
</dbReference>
<keyword evidence="8" id="KW-0378">Hydrolase</keyword>
<dbReference type="PRINTS" id="PR00756">
    <property type="entry name" value="ALADIPTASE"/>
</dbReference>
<evidence type="ECO:0000256" key="11">
    <source>
        <dbReference type="ARBA" id="ARBA00029811"/>
    </source>
</evidence>
<dbReference type="KEGG" id="lmoi:VV02_22035"/>
<name>A0A0K1JMH4_9MICO</name>
<keyword evidence="9" id="KW-0862">Zinc</keyword>
<organism evidence="16 17">
    <name type="scientific">Luteipulveratus mongoliensis</name>
    <dbReference type="NCBI Taxonomy" id="571913"/>
    <lineage>
        <taxon>Bacteria</taxon>
        <taxon>Bacillati</taxon>
        <taxon>Actinomycetota</taxon>
        <taxon>Actinomycetes</taxon>
        <taxon>Micrococcales</taxon>
        <taxon>Dermacoccaceae</taxon>
        <taxon>Luteipulveratus</taxon>
    </lineage>
</organism>
<evidence type="ECO:0000256" key="6">
    <source>
        <dbReference type="ARBA" id="ARBA00022670"/>
    </source>
</evidence>
<dbReference type="InterPro" id="IPR045357">
    <property type="entry name" value="Aminopeptidase_N-like_N"/>
</dbReference>
<keyword evidence="17" id="KW-1185">Reference proteome</keyword>
<dbReference type="InterPro" id="IPR027268">
    <property type="entry name" value="Peptidase_M4/M1_CTD_sf"/>
</dbReference>
<dbReference type="PANTHER" id="PTHR11533">
    <property type="entry name" value="PROTEASE M1 ZINC METALLOPROTEASE"/>
    <property type="match status" value="1"/>
</dbReference>
<evidence type="ECO:0000259" key="15">
    <source>
        <dbReference type="Pfam" id="PF17900"/>
    </source>
</evidence>
<dbReference type="GO" id="GO:0006508">
    <property type="term" value="P:proteolysis"/>
    <property type="evidence" value="ECO:0007669"/>
    <property type="project" value="UniProtKB-KW"/>
</dbReference>